<dbReference type="AlphaFoldDB" id="A0A9P5MP57"/>
<dbReference type="SUPFAM" id="SSF56112">
    <property type="entry name" value="Protein kinase-like (PK-like)"/>
    <property type="match status" value="1"/>
</dbReference>
<gene>
    <name evidence="1" type="ORF">DFH94DRAFT_800002</name>
</gene>
<comment type="caution">
    <text evidence="1">The sequence shown here is derived from an EMBL/GenBank/DDBJ whole genome shotgun (WGS) entry which is preliminary data.</text>
</comment>
<dbReference type="EMBL" id="WHVB01000103">
    <property type="protein sequence ID" value="KAF8462089.1"/>
    <property type="molecule type" value="Genomic_DNA"/>
</dbReference>
<keyword evidence="2" id="KW-1185">Reference proteome</keyword>
<reference evidence="1" key="1">
    <citation type="submission" date="2019-10" db="EMBL/GenBank/DDBJ databases">
        <authorList>
            <consortium name="DOE Joint Genome Institute"/>
            <person name="Kuo A."/>
            <person name="Miyauchi S."/>
            <person name="Kiss E."/>
            <person name="Drula E."/>
            <person name="Kohler A."/>
            <person name="Sanchez-Garcia M."/>
            <person name="Andreopoulos B."/>
            <person name="Barry K.W."/>
            <person name="Bonito G."/>
            <person name="Buee M."/>
            <person name="Carver A."/>
            <person name="Chen C."/>
            <person name="Cichocki N."/>
            <person name="Clum A."/>
            <person name="Culley D."/>
            <person name="Crous P.W."/>
            <person name="Fauchery L."/>
            <person name="Girlanda M."/>
            <person name="Hayes R."/>
            <person name="Keri Z."/>
            <person name="LaButti K."/>
            <person name="Lipzen A."/>
            <person name="Lombard V."/>
            <person name="Magnuson J."/>
            <person name="Maillard F."/>
            <person name="Morin E."/>
            <person name="Murat C."/>
            <person name="Nolan M."/>
            <person name="Ohm R."/>
            <person name="Pangilinan J."/>
            <person name="Pereira M."/>
            <person name="Perotto S."/>
            <person name="Peter M."/>
            <person name="Riley R."/>
            <person name="Sitrit Y."/>
            <person name="Stielow B."/>
            <person name="Szollosi G."/>
            <person name="Zifcakova L."/>
            <person name="Stursova M."/>
            <person name="Spatafora J.W."/>
            <person name="Tedersoo L."/>
            <person name="Vaario L.-M."/>
            <person name="Yamada A."/>
            <person name="Yan M."/>
            <person name="Wang P."/>
            <person name="Xu J."/>
            <person name="Bruns T."/>
            <person name="Baldrian P."/>
            <person name="Vilgalys R."/>
            <person name="Henrissat B."/>
            <person name="Grigoriev I.V."/>
            <person name="Hibbett D."/>
            <person name="Nagy L.G."/>
            <person name="Martin F.M."/>
        </authorList>
    </citation>
    <scope>NUCLEOTIDE SEQUENCE</scope>
    <source>
        <strain evidence="1">Prilba</strain>
    </source>
</reference>
<protein>
    <recommendedName>
        <fullName evidence="3">Protein kinase domain-containing protein</fullName>
    </recommendedName>
</protein>
<evidence type="ECO:0000313" key="1">
    <source>
        <dbReference type="EMBL" id="KAF8462089.1"/>
    </source>
</evidence>
<evidence type="ECO:0000313" key="2">
    <source>
        <dbReference type="Proteomes" id="UP000759537"/>
    </source>
</evidence>
<accession>A0A9P5MP57</accession>
<sequence>MQATSSSPQQNYRGPVQLSPYEIKWRDRQSFLESKNYMLRPRLRPGWTPSWLSMGEEYDTCEDSALLPHRPLLVDATRISDSKLVYIKEVRTGDLESSIALMLSAIDNPANHSVPILDSFEDSVDKSISYLVMPFLRLTDSPPFEVVEEVLDFADQILEVRSGHELTDLDCSLKNVLLDASRMYPLGFHPVEDIFLDDIMTLAPRIPRLEAGVKYYFVDYGISSYFPAGSQRELVLGVAGRDQDVPELSNNVPYDPFKVDIFTIGNVLRSEIQANYSNLGFFTPLIEHMTQIDPSGRPSAEQALQQWRSIRARIYTLHRYWRLRNSKEPPLFGPVLDCFYLLGSIPRHGVSQAQEPTCEITGVLPSYGFLIATLQGRGLSN</sequence>
<name>A0A9P5MP57_9AGAM</name>
<reference evidence="1" key="2">
    <citation type="journal article" date="2020" name="Nat. Commun.">
        <title>Large-scale genome sequencing of mycorrhizal fungi provides insights into the early evolution of symbiotic traits.</title>
        <authorList>
            <person name="Miyauchi S."/>
            <person name="Kiss E."/>
            <person name="Kuo A."/>
            <person name="Drula E."/>
            <person name="Kohler A."/>
            <person name="Sanchez-Garcia M."/>
            <person name="Morin E."/>
            <person name="Andreopoulos B."/>
            <person name="Barry K.W."/>
            <person name="Bonito G."/>
            <person name="Buee M."/>
            <person name="Carver A."/>
            <person name="Chen C."/>
            <person name="Cichocki N."/>
            <person name="Clum A."/>
            <person name="Culley D."/>
            <person name="Crous P.W."/>
            <person name="Fauchery L."/>
            <person name="Girlanda M."/>
            <person name="Hayes R.D."/>
            <person name="Keri Z."/>
            <person name="LaButti K."/>
            <person name="Lipzen A."/>
            <person name="Lombard V."/>
            <person name="Magnuson J."/>
            <person name="Maillard F."/>
            <person name="Murat C."/>
            <person name="Nolan M."/>
            <person name="Ohm R.A."/>
            <person name="Pangilinan J."/>
            <person name="Pereira M.F."/>
            <person name="Perotto S."/>
            <person name="Peter M."/>
            <person name="Pfister S."/>
            <person name="Riley R."/>
            <person name="Sitrit Y."/>
            <person name="Stielow J.B."/>
            <person name="Szollosi G."/>
            <person name="Zifcakova L."/>
            <person name="Stursova M."/>
            <person name="Spatafora J.W."/>
            <person name="Tedersoo L."/>
            <person name="Vaario L.M."/>
            <person name="Yamada A."/>
            <person name="Yan M."/>
            <person name="Wang P."/>
            <person name="Xu J."/>
            <person name="Bruns T."/>
            <person name="Baldrian P."/>
            <person name="Vilgalys R."/>
            <person name="Dunand C."/>
            <person name="Henrissat B."/>
            <person name="Grigoriev I.V."/>
            <person name="Hibbett D."/>
            <person name="Nagy L.G."/>
            <person name="Martin F.M."/>
        </authorList>
    </citation>
    <scope>NUCLEOTIDE SEQUENCE</scope>
    <source>
        <strain evidence="1">Prilba</strain>
    </source>
</reference>
<organism evidence="1 2">
    <name type="scientific">Russula ochroleuca</name>
    <dbReference type="NCBI Taxonomy" id="152965"/>
    <lineage>
        <taxon>Eukaryota</taxon>
        <taxon>Fungi</taxon>
        <taxon>Dikarya</taxon>
        <taxon>Basidiomycota</taxon>
        <taxon>Agaricomycotina</taxon>
        <taxon>Agaricomycetes</taxon>
        <taxon>Russulales</taxon>
        <taxon>Russulaceae</taxon>
        <taxon>Russula</taxon>
    </lineage>
</organism>
<proteinExistence type="predicted"/>
<evidence type="ECO:0008006" key="3">
    <source>
        <dbReference type="Google" id="ProtNLM"/>
    </source>
</evidence>
<dbReference type="InterPro" id="IPR011009">
    <property type="entry name" value="Kinase-like_dom_sf"/>
</dbReference>
<dbReference type="OrthoDB" id="5987198at2759"/>
<dbReference type="Proteomes" id="UP000759537">
    <property type="component" value="Unassembled WGS sequence"/>
</dbReference>